<gene>
    <name evidence="1" type="ORF">B296_00041912</name>
</gene>
<organism evidence="1 2">
    <name type="scientific">Ensete ventricosum</name>
    <name type="common">Abyssinian banana</name>
    <name type="synonym">Musa ensete</name>
    <dbReference type="NCBI Taxonomy" id="4639"/>
    <lineage>
        <taxon>Eukaryota</taxon>
        <taxon>Viridiplantae</taxon>
        <taxon>Streptophyta</taxon>
        <taxon>Embryophyta</taxon>
        <taxon>Tracheophyta</taxon>
        <taxon>Spermatophyta</taxon>
        <taxon>Magnoliopsida</taxon>
        <taxon>Liliopsida</taxon>
        <taxon>Zingiberales</taxon>
        <taxon>Musaceae</taxon>
        <taxon>Ensete</taxon>
    </lineage>
</organism>
<dbReference type="EMBL" id="AMZH03019400">
    <property type="protein sequence ID" value="RRT40411.1"/>
    <property type="molecule type" value="Genomic_DNA"/>
</dbReference>
<sequence length="72" mass="7991">RERERRVGGFTRPPPGGHIPCVDSPLLPSIKRKPCKANRKSRHAPYGLVSLGPHHWRFQVGSSSPVLFLGLV</sequence>
<proteinExistence type="predicted"/>
<name>A0A444F186_ENSVE</name>
<dbReference type="Proteomes" id="UP000287651">
    <property type="component" value="Unassembled WGS sequence"/>
</dbReference>
<accession>A0A444F186</accession>
<reference evidence="1 2" key="1">
    <citation type="journal article" date="2014" name="Agronomy (Basel)">
        <title>A Draft Genome Sequence for Ensete ventricosum, the Drought-Tolerant Tree Against Hunger.</title>
        <authorList>
            <person name="Harrison J."/>
            <person name="Moore K.A."/>
            <person name="Paszkiewicz K."/>
            <person name="Jones T."/>
            <person name="Grant M."/>
            <person name="Ambacheew D."/>
            <person name="Muzemil S."/>
            <person name="Studholme D.J."/>
        </authorList>
    </citation>
    <scope>NUCLEOTIDE SEQUENCE [LARGE SCALE GENOMIC DNA]</scope>
</reference>
<dbReference type="AlphaFoldDB" id="A0A444F186"/>
<evidence type="ECO:0000313" key="1">
    <source>
        <dbReference type="EMBL" id="RRT40411.1"/>
    </source>
</evidence>
<comment type="caution">
    <text evidence="1">The sequence shown here is derived from an EMBL/GenBank/DDBJ whole genome shotgun (WGS) entry which is preliminary data.</text>
</comment>
<evidence type="ECO:0000313" key="2">
    <source>
        <dbReference type="Proteomes" id="UP000287651"/>
    </source>
</evidence>
<protein>
    <submittedName>
        <fullName evidence="1">Uncharacterized protein</fullName>
    </submittedName>
</protein>
<feature type="non-terminal residue" evidence="1">
    <location>
        <position position="1"/>
    </location>
</feature>